<name>A0ACB8UIH7_9APHY</name>
<dbReference type="Proteomes" id="UP001055072">
    <property type="component" value="Unassembled WGS sequence"/>
</dbReference>
<reference evidence="1" key="1">
    <citation type="journal article" date="2021" name="Environ. Microbiol.">
        <title>Gene family expansions and transcriptome signatures uncover fungal adaptations to wood decay.</title>
        <authorList>
            <person name="Hage H."/>
            <person name="Miyauchi S."/>
            <person name="Viragh M."/>
            <person name="Drula E."/>
            <person name="Min B."/>
            <person name="Chaduli D."/>
            <person name="Navarro D."/>
            <person name="Favel A."/>
            <person name="Norest M."/>
            <person name="Lesage-Meessen L."/>
            <person name="Balint B."/>
            <person name="Merenyi Z."/>
            <person name="de Eugenio L."/>
            <person name="Morin E."/>
            <person name="Martinez A.T."/>
            <person name="Baldrian P."/>
            <person name="Stursova M."/>
            <person name="Martinez M.J."/>
            <person name="Novotny C."/>
            <person name="Magnuson J.K."/>
            <person name="Spatafora J.W."/>
            <person name="Maurice S."/>
            <person name="Pangilinan J."/>
            <person name="Andreopoulos W."/>
            <person name="LaButti K."/>
            <person name="Hundley H."/>
            <person name="Na H."/>
            <person name="Kuo A."/>
            <person name="Barry K."/>
            <person name="Lipzen A."/>
            <person name="Henrissat B."/>
            <person name="Riley R."/>
            <person name="Ahrendt S."/>
            <person name="Nagy L.G."/>
            <person name="Grigoriev I.V."/>
            <person name="Martin F."/>
            <person name="Rosso M.N."/>
        </authorList>
    </citation>
    <scope>NUCLEOTIDE SEQUENCE</scope>
    <source>
        <strain evidence="1">CBS 384.51</strain>
    </source>
</reference>
<organism evidence="1 2">
    <name type="scientific">Irpex rosettiformis</name>
    <dbReference type="NCBI Taxonomy" id="378272"/>
    <lineage>
        <taxon>Eukaryota</taxon>
        <taxon>Fungi</taxon>
        <taxon>Dikarya</taxon>
        <taxon>Basidiomycota</taxon>
        <taxon>Agaricomycotina</taxon>
        <taxon>Agaricomycetes</taxon>
        <taxon>Polyporales</taxon>
        <taxon>Irpicaceae</taxon>
        <taxon>Irpex</taxon>
    </lineage>
</organism>
<sequence length="259" mass="28124">MGIAATVNPQATRPCVSVVGTATPPLISVPSAHGPLFNLKLVVISLARLATAPLLLRQPHSAILEAMTLIIVGQYIFSGRPVRAFACVYLNVILTIYRTRRQSSLSSQDLHFLSGFGGRVVEGWIISYGVCCRWQGVGWRVGRPFNIPWDICIRHSHIGRILENIVVVTNEYQLAMVLRVGICALACTNSSDGGLSTIVYGRTRKVTSGDNLWIGESAQCPLATSSEYHRSSAFPYHCTLTHVDLVLAIASMACCDGKL</sequence>
<accession>A0ACB8UIH7</accession>
<protein>
    <submittedName>
        <fullName evidence="1">Uncharacterized protein</fullName>
    </submittedName>
</protein>
<proteinExistence type="predicted"/>
<evidence type="ECO:0000313" key="2">
    <source>
        <dbReference type="Proteomes" id="UP001055072"/>
    </source>
</evidence>
<gene>
    <name evidence="1" type="ORF">BDY19DRAFT_901395</name>
</gene>
<dbReference type="EMBL" id="MU274900">
    <property type="protein sequence ID" value="KAI0094129.1"/>
    <property type="molecule type" value="Genomic_DNA"/>
</dbReference>
<evidence type="ECO:0000313" key="1">
    <source>
        <dbReference type="EMBL" id="KAI0094129.1"/>
    </source>
</evidence>
<keyword evidence="2" id="KW-1185">Reference proteome</keyword>
<comment type="caution">
    <text evidence="1">The sequence shown here is derived from an EMBL/GenBank/DDBJ whole genome shotgun (WGS) entry which is preliminary data.</text>
</comment>